<dbReference type="AlphaFoldDB" id="A0A0A1TMV5"/>
<sequence length="472" mass="53462">MNEMYEKLCAADLWRISRQGKETTFDVSEAWLQKATGQVTIEQFQVDASTFSSWLENEHRNIGAENESYLLQRLVWLDVDAEKRSIKLTSSIYDQLITYFGLNLANKFFTSYITGLSSVPADCPETQSAFTLSYAPKFAALWCEQRFGPDERPPVTRTVMFVPDAEKEAARKFLKSTWDPCMYYNYLFPLFLWAIQFEFQIDQTQATIREGIKQLEGRTGYHTFANREKDAAVGELGPLAARASGYATKLASVDRKTKVVENIIAFLQEQAEKTDWTLSKNDGGWVALIQHSFKLLKHHIGVLGKRSKMQALDSQYTQTRVQIQIQALSSLITQNDSLTSIHQARLTQALAEASYRDSSSMKTLAIVTMFFLPGSFISAIFSMPMFEWDQVDKASSSIGVGLLPQFNLYWAITVPLTVATFALYFSWLLFLKREAKNKTSAAEGNDSSAPEKGLVSVESTRLAQWRHRETSL</sequence>
<dbReference type="EMBL" id="CDHN01000004">
    <property type="protein sequence ID" value="CEJ91667.1"/>
    <property type="molecule type" value="Genomic_DNA"/>
</dbReference>
<gene>
    <name evidence="2" type="ORF">VHEMI07365</name>
</gene>
<dbReference type="Proteomes" id="UP000039046">
    <property type="component" value="Unassembled WGS sequence"/>
</dbReference>
<keyword evidence="1" id="KW-1133">Transmembrane helix</keyword>
<keyword evidence="1" id="KW-0472">Membrane</keyword>
<protein>
    <recommendedName>
        <fullName evidence="4">Mg2+ transporter protein, CorA-like/Zinc transport protein ZntB</fullName>
    </recommendedName>
</protein>
<evidence type="ECO:0008006" key="4">
    <source>
        <dbReference type="Google" id="ProtNLM"/>
    </source>
</evidence>
<keyword evidence="1" id="KW-0812">Transmembrane</keyword>
<organism evidence="2 3">
    <name type="scientific">[Torrubiella] hemipterigena</name>
    <dbReference type="NCBI Taxonomy" id="1531966"/>
    <lineage>
        <taxon>Eukaryota</taxon>
        <taxon>Fungi</taxon>
        <taxon>Dikarya</taxon>
        <taxon>Ascomycota</taxon>
        <taxon>Pezizomycotina</taxon>
        <taxon>Sordariomycetes</taxon>
        <taxon>Hypocreomycetidae</taxon>
        <taxon>Hypocreales</taxon>
        <taxon>Clavicipitaceae</taxon>
        <taxon>Clavicipitaceae incertae sedis</taxon>
        <taxon>'Torrubiella' clade</taxon>
    </lineage>
</organism>
<evidence type="ECO:0000313" key="3">
    <source>
        <dbReference type="Proteomes" id="UP000039046"/>
    </source>
</evidence>
<reference evidence="2 3" key="1">
    <citation type="journal article" date="2015" name="Genome Announc.">
        <title>Draft Genome Sequence and Gene Annotation of the Entomopathogenic Fungus Verticillium hemipterigenum.</title>
        <authorList>
            <person name="Horn F."/>
            <person name="Habel A."/>
            <person name="Scharf D.H."/>
            <person name="Dworschak J."/>
            <person name="Brakhage A.A."/>
            <person name="Guthke R."/>
            <person name="Hertweck C."/>
            <person name="Linde J."/>
        </authorList>
    </citation>
    <scope>NUCLEOTIDE SEQUENCE [LARGE SCALE GENOMIC DNA]</scope>
</reference>
<feature type="transmembrane region" description="Helical" evidence="1">
    <location>
        <begin position="364"/>
        <end position="386"/>
    </location>
</feature>
<keyword evidence="3" id="KW-1185">Reference proteome</keyword>
<accession>A0A0A1TMV5</accession>
<dbReference type="STRING" id="1531966.A0A0A1TMV5"/>
<proteinExistence type="predicted"/>
<evidence type="ECO:0000313" key="2">
    <source>
        <dbReference type="EMBL" id="CEJ91667.1"/>
    </source>
</evidence>
<dbReference type="Gene3D" id="1.20.58.340">
    <property type="entry name" value="Magnesium transport protein CorA, transmembrane region"/>
    <property type="match status" value="1"/>
</dbReference>
<feature type="transmembrane region" description="Helical" evidence="1">
    <location>
        <begin position="406"/>
        <end position="430"/>
    </location>
</feature>
<name>A0A0A1TMV5_9HYPO</name>
<dbReference type="HOGENOM" id="CLU_567461_0_0_1"/>
<dbReference type="OrthoDB" id="3642468at2759"/>
<evidence type="ECO:0000256" key="1">
    <source>
        <dbReference type="SAM" id="Phobius"/>
    </source>
</evidence>